<proteinExistence type="predicted"/>
<gene>
    <name evidence="1" type="primary">pilM</name>
    <name evidence="1" type="ORF">ACIKP7_12350</name>
</gene>
<evidence type="ECO:0000313" key="2">
    <source>
        <dbReference type="Proteomes" id="UP001615411"/>
    </source>
</evidence>
<name>A0ACC7M191_9PSED</name>
<evidence type="ECO:0000313" key="1">
    <source>
        <dbReference type="EMBL" id="MFJ1338912.1"/>
    </source>
</evidence>
<accession>A0ACC7M191</accession>
<organism evidence="1 2">
    <name type="scientific">Pseudomonas caricapapayae</name>
    <dbReference type="NCBI Taxonomy" id="46678"/>
    <lineage>
        <taxon>Bacteria</taxon>
        <taxon>Pseudomonadati</taxon>
        <taxon>Pseudomonadota</taxon>
        <taxon>Gammaproteobacteria</taxon>
        <taxon>Pseudomonadales</taxon>
        <taxon>Pseudomonadaceae</taxon>
        <taxon>Pseudomonas</taxon>
    </lineage>
</organism>
<dbReference type="Proteomes" id="UP001615411">
    <property type="component" value="Unassembled WGS sequence"/>
</dbReference>
<dbReference type="EMBL" id="JBIUGF010000032">
    <property type="protein sequence ID" value="MFJ1338912.1"/>
    <property type="molecule type" value="Genomic_DNA"/>
</dbReference>
<protein>
    <submittedName>
        <fullName evidence="1">Type IV pilus biogenesis protein PilM</fullName>
    </submittedName>
</protein>
<comment type="caution">
    <text evidence="1">The sequence shown here is derived from an EMBL/GenBank/DDBJ whole genome shotgun (WGS) entry which is preliminary data.</text>
</comment>
<keyword evidence="2" id="KW-1185">Reference proteome</keyword>
<sequence length="312" mass="33424">MLGRLGRDAGSLLGLEINPPFIRLVRLQRSRGRCRVLAWALEPLPAAAMDNGWIGDPEQVGTALLQAVRRSAGRARRAAIALPAGLVIEKQMSMPANFDDESIAECLPGDVGQFVPFALEDAAIDFQVMGPDPDDPQRQRVVVAACHLALLDVLHASLESSGLRACVVEPDSHALHRAVQADGAHEGLLLHVEADALVFFEWGEEPLPIRREAPRHAQGHSVQSLTAAVDNFLLSSPGRALPSQLLLSGAGAAQPHVPGQLQQRLGMPVRHVDPFNSLALASGLEAQTLKVQAPYLAVACGLAMREAERCLR</sequence>
<reference evidence="1" key="1">
    <citation type="submission" date="2024-10" db="EMBL/GenBank/DDBJ databases">
        <title>Aeromonas and Pseudomonas from the Cagarras Archipelago, Rio de Janeiro, Brazil.</title>
        <authorList>
            <person name="Canellas A.L.B."/>
            <person name="Laport M.S."/>
        </authorList>
    </citation>
    <scope>NUCLEOTIDE SEQUENCE</scope>
    <source>
        <strain evidence="1">ACP-7</strain>
    </source>
</reference>